<evidence type="ECO:0000256" key="2">
    <source>
        <dbReference type="ARBA" id="ARBA00022475"/>
    </source>
</evidence>
<protein>
    <recommendedName>
        <fullName evidence="6">TVP38/TMEM64 family membrane protein</fullName>
    </recommendedName>
</protein>
<feature type="transmembrane region" description="Helical" evidence="6">
    <location>
        <begin position="15"/>
        <end position="39"/>
    </location>
</feature>
<dbReference type="PANTHER" id="PTHR12677:SF55">
    <property type="entry name" value="UNDECAPRENYL PHOSPHATE TRANSPORTER SAOUHSC_00901-RELATED"/>
    <property type="match status" value="1"/>
</dbReference>
<evidence type="ECO:0000256" key="5">
    <source>
        <dbReference type="ARBA" id="ARBA00023136"/>
    </source>
</evidence>
<dbReference type="InterPro" id="IPR032816">
    <property type="entry name" value="VTT_dom"/>
</dbReference>
<dbReference type="PANTHER" id="PTHR12677">
    <property type="entry name" value="GOLGI APPARATUS MEMBRANE PROTEIN TVP38-RELATED"/>
    <property type="match status" value="1"/>
</dbReference>
<evidence type="ECO:0000256" key="4">
    <source>
        <dbReference type="ARBA" id="ARBA00022989"/>
    </source>
</evidence>
<feature type="transmembrane region" description="Helical" evidence="6">
    <location>
        <begin position="45"/>
        <end position="70"/>
    </location>
</feature>
<reference evidence="8 9" key="1">
    <citation type="journal article" date="2019" name="Sci. Transl. Med.">
        <title>Quorum sensing between bacterial species on the skin protects against epidermal injury in atopic dermatitis.</title>
        <authorList>
            <person name="Williams M.R."/>
        </authorList>
    </citation>
    <scope>NUCLEOTIDE SEQUENCE [LARGE SCALE GENOMIC DNA]</scope>
    <source>
        <strain evidence="8 9">E7</strain>
    </source>
</reference>
<keyword evidence="4 6" id="KW-1133">Transmembrane helix</keyword>
<comment type="caution">
    <text evidence="8">The sequence shown here is derived from an EMBL/GenBank/DDBJ whole genome shotgun (WGS) entry which is preliminary data.</text>
</comment>
<keyword evidence="2 6" id="KW-1003">Cell membrane</keyword>
<evidence type="ECO:0000313" key="8">
    <source>
        <dbReference type="EMBL" id="TBW72964.1"/>
    </source>
</evidence>
<dbReference type="GeneID" id="58090174"/>
<feature type="transmembrane region" description="Helical" evidence="6">
    <location>
        <begin position="99"/>
        <end position="124"/>
    </location>
</feature>
<evidence type="ECO:0000313" key="9">
    <source>
        <dbReference type="Proteomes" id="UP000293637"/>
    </source>
</evidence>
<dbReference type="Pfam" id="PF09335">
    <property type="entry name" value="VTT_dom"/>
    <property type="match status" value="1"/>
</dbReference>
<dbReference type="GO" id="GO:0005886">
    <property type="term" value="C:plasma membrane"/>
    <property type="evidence" value="ECO:0007669"/>
    <property type="project" value="UniProtKB-SubCell"/>
</dbReference>
<accession>A0A4Q9WC98</accession>
<evidence type="ECO:0000256" key="3">
    <source>
        <dbReference type="ARBA" id="ARBA00022692"/>
    </source>
</evidence>
<organism evidence="8 9">
    <name type="scientific">Staphylococcus lugdunensis</name>
    <dbReference type="NCBI Taxonomy" id="28035"/>
    <lineage>
        <taxon>Bacteria</taxon>
        <taxon>Bacillati</taxon>
        <taxon>Bacillota</taxon>
        <taxon>Bacilli</taxon>
        <taxon>Bacillales</taxon>
        <taxon>Staphylococcaceae</taxon>
        <taxon>Staphylococcus</taxon>
    </lineage>
</organism>
<keyword evidence="3 6" id="KW-0812">Transmembrane</keyword>
<comment type="subcellular location">
    <subcellularLocation>
        <location evidence="1 6">Cell membrane</location>
        <topology evidence="1 6">Multi-pass membrane protein</topology>
    </subcellularLocation>
</comment>
<evidence type="ECO:0000256" key="6">
    <source>
        <dbReference type="RuleBase" id="RU366058"/>
    </source>
</evidence>
<feature type="transmembrane region" description="Helical" evidence="6">
    <location>
        <begin position="161"/>
        <end position="177"/>
    </location>
</feature>
<dbReference type="AlphaFoldDB" id="A0A4Q9WC98"/>
<comment type="similarity">
    <text evidence="6">Belongs to the TVP38/TMEM64 family.</text>
</comment>
<feature type="domain" description="VTT" evidence="7">
    <location>
        <begin position="36"/>
        <end position="150"/>
    </location>
</feature>
<proteinExistence type="inferred from homology"/>
<feature type="transmembrane region" description="Helical" evidence="6">
    <location>
        <begin position="130"/>
        <end position="149"/>
    </location>
</feature>
<keyword evidence="5 6" id="KW-0472">Membrane</keyword>
<sequence length="191" mass="21962">MLQQIEQWFDAFRDLGYLAGFLLLYLRAMVPILPLFLYITVVIHAYGFTVGIIISWLGIVAGTFTVYLICKRFIHSKFMLKIQQRTAVKRLIHFIDRQGLVPIFILLCFPFTPTTLVNFVASLSHIKTKYYFIILLISKLISILLLGMMGTGITTLFTHPIRGILLILVTVVLWIVGKQVEKYFMGQSKEK</sequence>
<dbReference type="RefSeq" id="WP_002493116.1">
    <property type="nucleotide sequence ID" value="NZ_AP021848.1"/>
</dbReference>
<dbReference type="Proteomes" id="UP000293637">
    <property type="component" value="Unassembled WGS sequence"/>
</dbReference>
<gene>
    <name evidence="8" type="ORF">EQ812_03735</name>
</gene>
<dbReference type="InterPro" id="IPR015414">
    <property type="entry name" value="TMEM64"/>
</dbReference>
<evidence type="ECO:0000259" key="7">
    <source>
        <dbReference type="Pfam" id="PF09335"/>
    </source>
</evidence>
<evidence type="ECO:0000256" key="1">
    <source>
        <dbReference type="ARBA" id="ARBA00004651"/>
    </source>
</evidence>
<name>A0A4Q9WC98_STALU</name>
<dbReference type="EMBL" id="SCHB01000002">
    <property type="protein sequence ID" value="TBW72964.1"/>
    <property type="molecule type" value="Genomic_DNA"/>
</dbReference>